<evidence type="ECO:0000256" key="1">
    <source>
        <dbReference type="ARBA" id="ARBA00022801"/>
    </source>
</evidence>
<dbReference type="InterPro" id="IPR008979">
    <property type="entry name" value="Galactose-bd-like_sf"/>
</dbReference>
<feature type="domain" description="Sialate O-acetylesterase" evidence="2">
    <location>
        <begin position="114"/>
        <end position="234"/>
    </location>
</feature>
<keyword evidence="1" id="KW-0378">Hydrolase</keyword>
<dbReference type="Gene3D" id="2.60.40.10">
    <property type="entry name" value="Immunoglobulins"/>
    <property type="match status" value="1"/>
</dbReference>
<proteinExistence type="predicted"/>
<dbReference type="InterPro" id="IPR039329">
    <property type="entry name" value="SIAE"/>
</dbReference>
<accession>A0ABP8H9B3</accession>
<sequence>MGIKNLLIKSVKQVLLSALLFTGIKPAEAKVALPACLTDDMVLQQKAQVNLWGKATAGKPLTITTSWNNKKYTATADAKGDWKIKVATPSFGGPYTISFNDGEALTLKNILIGEVWVCSGQSNMEMWVSGMYGDVLNAQQEIAAANYPEIRMIKVDNTISMQPLTELKTKWSWRACSPQTVAQFSAVAYFFAKNLYEDKHVPIGIINTTWGGTVAEAWTSGEALKTMPAYAPAVKYFESGITQEKLNKEYDSKLAAWTSEINAKDQIDAQGSAPWAKSTFDVSAWKKMPAPGLWEKGSLPNFDGIVKFVKKVTIPAAWAGKDVVLSLGSIDDNDITWFNGTQIGHTDGVFVQRKYTIPGNLVKAGENTIAIRVFDTGGDGGFNGGPITISLASNADEKVDLAGEWSYLVGSKLSELPAAPQRPDGPNRPTLLYNAMVNPIINYTIKGVIWYQGESNANKADQYSTLFPLMISDWRKQWGQGNFPFYFVQLANFMAQDAQPVESEWAELREAQLKTLSVPNTGMASAIDIGDAYNIHPTNKQEVGRRLALIAKAKNYGEKVAYSGPIYKAQTVKGNTIELTFTYADGGLKVKGDKLSGFAIAGADKKFYWADAKLEGNKVIVSSAQVSNPAAVRYGWGNNPTCTLYNVADLPATPFRTDTWPGITVGKE</sequence>
<dbReference type="Proteomes" id="UP001500582">
    <property type="component" value="Unassembled WGS sequence"/>
</dbReference>
<reference evidence="4" key="1">
    <citation type="journal article" date="2019" name="Int. J. Syst. Evol. Microbiol.">
        <title>The Global Catalogue of Microorganisms (GCM) 10K type strain sequencing project: providing services to taxonomists for standard genome sequencing and annotation.</title>
        <authorList>
            <consortium name="The Broad Institute Genomics Platform"/>
            <consortium name="The Broad Institute Genome Sequencing Center for Infectious Disease"/>
            <person name="Wu L."/>
            <person name="Ma J."/>
        </authorList>
    </citation>
    <scope>NUCLEOTIDE SEQUENCE [LARGE SCALE GENOMIC DNA]</scope>
    <source>
        <strain evidence="4">JCM 17705</strain>
    </source>
</reference>
<dbReference type="PANTHER" id="PTHR22901:SF0">
    <property type="entry name" value="SIALATE O-ACETYLESTERASE"/>
    <property type="match status" value="1"/>
</dbReference>
<evidence type="ECO:0000259" key="2">
    <source>
        <dbReference type="Pfam" id="PF03629"/>
    </source>
</evidence>
<dbReference type="InterPro" id="IPR005181">
    <property type="entry name" value="SASA"/>
</dbReference>
<dbReference type="PANTHER" id="PTHR22901">
    <property type="entry name" value="SIALATE O-ACETYLESTERASE"/>
    <property type="match status" value="1"/>
</dbReference>
<dbReference type="Gene3D" id="3.40.50.1110">
    <property type="entry name" value="SGNH hydrolase"/>
    <property type="match status" value="2"/>
</dbReference>
<dbReference type="EMBL" id="BAABFT010000016">
    <property type="protein sequence ID" value="GAA4336185.1"/>
    <property type="molecule type" value="Genomic_DNA"/>
</dbReference>
<feature type="domain" description="Sialate O-acetylesterase" evidence="2">
    <location>
        <begin position="430"/>
        <end position="548"/>
    </location>
</feature>
<evidence type="ECO:0000313" key="4">
    <source>
        <dbReference type="Proteomes" id="UP001500582"/>
    </source>
</evidence>
<dbReference type="InterPro" id="IPR013783">
    <property type="entry name" value="Ig-like_fold"/>
</dbReference>
<dbReference type="InterPro" id="IPR036514">
    <property type="entry name" value="SGNH_hydro_sf"/>
</dbReference>
<protein>
    <submittedName>
        <fullName evidence="3">Sialate O-acetylesterase</fullName>
    </submittedName>
</protein>
<dbReference type="SUPFAM" id="SSF49785">
    <property type="entry name" value="Galactose-binding domain-like"/>
    <property type="match status" value="1"/>
</dbReference>
<keyword evidence="4" id="KW-1185">Reference proteome</keyword>
<evidence type="ECO:0000313" key="3">
    <source>
        <dbReference type="EMBL" id="GAA4336185.1"/>
    </source>
</evidence>
<name>A0ABP8H9B3_9SPHI</name>
<comment type="caution">
    <text evidence="3">The sequence shown here is derived from an EMBL/GenBank/DDBJ whole genome shotgun (WGS) entry which is preliminary data.</text>
</comment>
<gene>
    <name evidence="3" type="ORF">GCM10023149_44750</name>
</gene>
<dbReference type="RefSeq" id="WP_345213421.1">
    <property type="nucleotide sequence ID" value="NZ_BAABFT010000016.1"/>
</dbReference>
<organism evidence="3 4">
    <name type="scientific">Mucilaginibacter gynuensis</name>
    <dbReference type="NCBI Taxonomy" id="1302236"/>
    <lineage>
        <taxon>Bacteria</taxon>
        <taxon>Pseudomonadati</taxon>
        <taxon>Bacteroidota</taxon>
        <taxon>Sphingobacteriia</taxon>
        <taxon>Sphingobacteriales</taxon>
        <taxon>Sphingobacteriaceae</taxon>
        <taxon>Mucilaginibacter</taxon>
    </lineage>
</organism>
<dbReference type="Pfam" id="PF03629">
    <property type="entry name" value="SASA"/>
    <property type="match status" value="2"/>
</dbReference>
<dbReference type="SUPFAM" id="SSF52266">
    <property type="entry name" value="SGNH hydrolase"/>
    <property type="match status" value="1"/>
</dbReference>